<dbReference type="InterPro" id="IPR012340">
    <property type="entry name" value="NA-bd_OB-fold"/>
</dbReference>
<keyword evidence="1" id="KW-0472">Membrane</keyword>
<dbReference type="AlphaFoldDB" id="A0A1F4XXP0"/>
<keyword evidence="1" id="KW-0812">Transmembrane</keyword>
<keyword evidence="1" id="KW-1133">Transmembrane helix</keyword>
<evidence type="ECO:0000256" key="1">
    <source>
        <dbReference type="SAM" id="Phobius"/>
    </source>
</evidence>
<feature type="transmembrane region" description="Helical" evidence="1">
    <location>
        <begin position="54"/>
        <end position="72"/>
    </location>
</feature>
<evidence type="ECO:0000313" key="3">
    <source>
        <dbReference type="Proteomes" id="UP000178585"/>
    </source>
</evidence>
<dbReference type="EMBL" id="MEWZ01000022">
    <property type="protein sequence ID" value="OGC86480.1"/>
    <property type="molecule type" value="Genomic_DNA"/>
</dbReference>
<protein>
    <submittedName>
        <fullName evidence="2">Uncharacterized protein</fullName>
    </submittedName>
</protein>
<reference evidence="2 3" key="1">
    <citation type="journal article" date="2016" name="Nat. Commun.">
        <title>Thousands of microbial genomes shed light on interconnected biogeochemical processes in an aquifer system.</title>
        <authorList>
            <person name="Anantharaman K."/>
            <person name="Brown C.T."/>
            <person name="Hug L.A."/>
            <person name="Sharon I."/>
            <person name="Castelle C.J."/>
            <person name="Probst A.J."/>
            <person name="Thomas B.C."/>
            <person name="Singh A."/>
            <person name="Wilkins M.J."/>
            <person name="Karaoz U."/>
            <person name="Brodie E.L."/>
            <person name="Williams K.H."/>
            <person name="Hubbard S.S."/>
            <person name="Banfield J.F."/>
        </authorList>
    </citation>
    <scope>NUCLEOTIDE SEQUENCE [LARGE SCALE GENOMIC DNA]</scope>
</reference>
<comment type="caution">
    <text evidence="2">The sequence shown here is derived from an EMBL/GenBank/DDBJ whole genome shotgun (WGS) entry which is preliminary data.</text>
</comment>
<name>A0A1F4XXP0_9BACT</name>
<dbReference type="Gene3D" id="2.40.50.140">
    <property type="entry name" value="Nucleic acid-binding proteins"/>
    <property type="match status" value="1"/>
</dbReference>
<evidence type="ECO:0000313" key="2">
    <source>
        <dbReference type="EMBL" id="OGC86480.1"/>
    </source>
</evidence>
<gene>
    <name evidence="2" type="ORF">A2949_02910</name>
</gene>
<proteinExistence type="predicted"/>
<accession>A0A1F4XXP0</accession>
<sequence>MEWVINNPVIFYLIIGLALLGTDIFIIGLSPLMFVAVGALVTSGLLYVTGWNPGPLEVLATCAVISLLIAVVGRRPLQSFQNANVQEDNSSDLVGRELVTTQEVTKAGGWVDWSGTQWQARLADNVSTDKVGPGVRMRVVQVNNLALILSPIA</sequence>
<dbReference type="Proteomes" id="UP000178585">
    <property type="component" value="Unassembled WGS sequence"/>
</dbReference>
<feature type="transmembrane region" description="Helical" evidence="1">
    <location>
        <begin position="9"/>
        <end position="42"/>
    </location>
</feature>
<organism evidence="2 3">
    <name type="scientific">Candidatus Adlerbacteria bacterium RIFCSPLOWO2_01_FULL_54_21b</name>
    <dbReference type="NCBI Taxonomy" id="1797245"/>
    <lineage>
        <taxon>Bacteria</taxon>
        <taxon>Candidatus Adleribacteriota</taxon>
    </lineage>
</organism>